<organism evidence="1 2">
    <name type="scientific">Maioricimonas rarisocia</name>
    <dbReference type="NCBI Taxonomy" id="2528026"/>
    <lineage>
        <taxon>Bacteria</taxon>
        <taxon>Pseudomonadati</taxon>
        <taxon>Planctomycetota</taxon>
        <taxon>Planctomycetia</taxon>
        <taxon>Planctomycetales</taxon>
        <taxon>Planctomycetaceae</taxon>
        <taxon>Maioricimonas</taxon>
    </lineage>
</organism>
<accession>A0A517Z954</accession>
<evidence type="ECO:0000313" key="1">
    <source>
        <dbReference type="EMBL" id="QDU39014.1"/>
    </source>
</evidence>
<protein>
    <recommendedName>
        <fullName evidence="3">Lipoprotein</fullName>
    </recommendedName>
</protein>
<dbReference type="Proteomes" id="UP000320496">
    <property type="component" value="Chromosome"/>
</dbReference>
<dbReference type="EMBL" id="CP036275">
    <property type="protein sequence ID" value="QDU39014.1"/>
    <property type="molecule type" value="Genomic_DNA"/>
</dbReference>
<proteinExistence type="predicted"/>
<keyword evidence="2" id="KW-1185">Reference proteome</keyword>
<dbReference type="AlphaFoldDB" id="A0A517Z954"/>
<name>A0A517Z954_9PLAN</name>
<dbReference type="RefSeq" id="WP_145370242.1">
    <property type="nucleotide sequence ID" value="NZ_CP036275.1"/>
</dbReference>
<sequence>MRLFLIGMVGTGLLACVGEDLLPVAASSDAASLPTADELAGFFTRALIENDDEEMRATARDGILHLGPHASIVLVNRLVSADGDDFEEIATLLDRVGTFEVVPALQNIYASSDDVPTRRDCLRAITAIVSRTSFDASTGRPILPAVVSTLSIVGEWSSNWGPVTIRAADVATSDGREHVVGSWIQGAGMNGIITRGTYDSSTRVFEYAFSEPWHSQTGTARLTCSEDGRTMAGTWAFDGGGGGSWTMER</sequence>
<evidence type="ECO:0008006" key="3">
    <source>
        <dbReference type="Google" id="ProtNLM"/>
    </source>
</evidence>
<dbReference type="KEGG" id="mri:Mal4_33470"/>
<reference evidence="1 2" key="1">
    <citation type="submission" date="2019-02" db="EMBL/GenBank/DDBJ databases">
        <title>Deep-cultivation of Planctomycetes and their phenomic and genomic characterization uncovers novel biology.</title>
        <authorList>
            <person name="Wiegand S."/>
            <person name="Jogler M."/>
            <person name="Boedeker C."/>
            <person name="Pinto D."/>
            <person name="Vollmers J."/>
            <person name="Rivas-Marin E."/>
            <person name="Kohn T."/>
            <person name="Peeters S.H."/>
            <person name="Heuer A."/>
            <person name="Rast P."/>
            <person name="Oberbeckmann S."/>
            <person name="Bunk B."/>
            <person name="Jeske O."/>
            <person name="Meyerdierks A."/>
            <person name="Storesund J.E."/>
            <person name="Kallscheuer N."/>
            <person name="Luecker S."/>
            <person name="Lage O.M."/>
            <person name="Pohl T."/>
            <person name="Merkel B.J."/>
            <person name="Hornburger P."/>
            <person name="Mueller R.-W."/>
            <person name="Bruemmer F."/>
            <person name="Labrenz M."/>
            <person name="Spormann A.M."/>
            <person name="Op den Camp H."/>
            <person name="Overmann J."/>
            <person name="Amann R."/>
            <person name="Jetten M.S.M."/>
            <person name="Mascher T."/>
            <person name="Medema M.H."/>
            <person name="Devos D.P."/>
            <person name="Kaster A.-K."/>
            <person name="Ovreas L."/>
            <person name="Rohde M."/>
            <person name="Galperin M.Y."/>
            <person name="Jogler C."/>
        </authorList>
    </citation>
    <scope>NUCLEOTIDE SEQUENCE [LARGE SCALE GENOMIC DNA]</scope>
    <source>
        <strain evidence="1 2">Mal4</strain>
    </source>
</reference>
<dbReference type="PROSITE" id="PS51257">
    <property type="entry name" value="PROKAR_LIPOPROTEIN"/>
    <property type="match status" value="1"/>
</dbReference>
<dbReference type="OrthoDB" id="9985922at2"/>
<evidence type="ECO:0000313" key="2">
    <source>
        <dbReference type="Proteomes" id="UP000320496"/>
    </source>
</evidence>
<gene>
    <name evidence="1" type="ORF">Mal4_33470</name>
</gene>